<proteinExistence type="predicted"/>
<organism evidence="2 3">
    <name type="scientific">Caerostris extrusa</name>
    <name type="common">Bark spider</name>
    <name type="synonym">Caerostris bankana</name>
    <dbReference type="NCBI Taxonomy" id="172846"/>
    <lineage>
        <taxon>Eukaryota</taxon>
        <taxon>Metazoa</taxon>
        <taxon>Ecdysozoa</taxon>
        <taxon>Arthropoda</taxon>
        <taxon>Chelicerata</taxon>
        <taxon>Arachnida</taxon>
        <taxon>Araneae</taxon>
        <taxon>Araneomorphae</taxon>
        <taxon>Entelegynae</taxon>
        <taxon>Araneoidea</taxon>
        <taxon>Araneidae</taxon>
        <taxon>Caerostris</taxon>
    </lineage>
</organism>
<protein>
    <submittedName>
        <fullName evidence="2">Uncharacterized protein</fullName>
    </submittedName>
</protein>
<sequence>MLTNCQSKILVHMLPLTFAVTSSNITVRNAHVQDDNRGAVTEPFGDEKLVRTRRSKYAVNCNKTLLRQRQWDWWEDWEGFDVQRRFVYKQCSRKSGVLHSKEEL</sequence>
<keyword evidence="1" id="KW-0732">Signal</keyword>
<accession>A0AAV4S3C0</accession>
<dbReference type="EMBL" id="BPLR01008911">
    <property type="protein sequence ID" value="GIY28150.1"/>
    <property type="molecule type" value="Genomic_DNA"/>
</dbReference>
<feature type="signal peptide" evidence="1">
    <location>
        <begin position="1"/>
        <end position="19"/>
    </location>
</feature>
<evidence type="ECO:0000313" key="3">
    <source>
        <dbReference type="Proteomes" id="UP001054945"/>
    </source>
</evidence>
<reference evidence="2 3" key="1">
    <citation type="submission" date="2021-06" db="EMBL/GenBank/DDBJ databases">
        <title>Caerostris extrusa draft genome.</title>
        <authorList>
            <person name="Kono N."/>
            <person name="Arakawa K."/>
        </authorList>
    </citation>
    <scope>NUCLEOTIDE SEQUENCE [LARGE SCALE GENOMIC DNA]</scope>
</reference>
<comment type="caution">
    <text evidence="2">The sequence shown here is derived from an EMBL/GenBank/DDBJ whole genome shotgun (WGS) entry which is preliminary data.</text>
</comment>
<gene>
    <name evidence="2" type="ORF">CEXT_4191</name>
</gene>
<dbReference type="Proteomes" id="UP001054945">
    <property type="component" value="Unassembled WGS sequence"/>
</dbReference>
<evidence type="ECO:0000256" key="1">
    <source>
        <dbReference type="SAM" id="SignalP"/>
    </source>
</evidence>
<dbReference type="AlphaFoldDB" id="A0AAV4S3C0"/>
<evidence type="ECO:0000313" key="2">
    <source>
        <dbReference type="EMBL" id="GIY28150.1"/>
    </source>
</evidence>
<name>A0AAV4S3C0_CAEEX</name>
<keyword evidence="3" id="KW-1185">Reference proteome</keyword>
<feature type="chain" id="PRO_5043999930" evidence="1">
    <location>
        <begin position="20"/>
        <end position="104"/>
    </location>
</feature>